<proteinExistence type="predicted"/>
<keyword evidence="3" id="KW-1185">Reference proteome</keyword>
<gene>
    <name evidence="2" type="ORF">C483_07978</name>
</gene>
<comment type="caution">
    <text evidence="2">The sequence shown here is derived from an EMBL/GenBank/DDBJ whole genome shotgun (WGS) entry which is preliminary data.</text>
</comment>
<keyword evidence="1" id="KW-1133">Transmembrane helix</keyword>
<dbReference type="EMBL" id="AOIM01000020">
    <property type="protein sequence ID" value="ELY92377.1"/>
    <property type="molecule type" value="Genomic_DNA"/>
</dbReference>
<sequence>MIISCFFLYLFKTGTFVRKFLCCPTPSVSFVVYWVAILITKFILFLIQLIKQLLGIWIESKILIILIIYFCLSMILDPFIF</sequence>
<reference evidence="2 3" key="1">
    <citation type="journal article" date="2014" name="PLoS Genet.">
        <title>Phylogenetically driven sequencing of extremely halophilic archaea reveals strategies for static and dynamic osmo-response.</title>
        <authorList>
            <person name="Becker E.A."/>
            <person name="Seitzer P.M."/>
            <person name="Tritt A."/>
            <person name="Larsen D."/>
            <person name="Krusor M."/>
            <person name="Yao A.I."/>
            <person name="Wu D."/>
            <person name="Madern D."/>
            <person name="Eisen J.A."/>
            <person name="Darling A.E."/>
            <person name="Facciotti M.T."/>
        </authorList>
    </citation>
    <scope>NUCLEOTIDE SEQUENCE [LARGE SCALE GENOMIC DNA]</scope>
    <source>
        <strain evidence="2 3">JCM 10989</strain>
    </source>
</reference>
<feature type="transmembrane region" description="Helical" evidence="1">
    <location>
        <begin position="62"/>
        <end position="80"/>
    </location>
</feature>
<protein>
    <submittedName>
        <fullName evidence="2">Uncharacterized protein</fullName>
    </submittedName>
</protein>
<dbReference type="AlphaFoldDB" id="M0A3D2"/>
<evidence type="ECO:0000256" key="1">
    <source>
        <dbReference type="SAM" id="Phobius"/>
    </source>
</evidence>
<accession>M0A3D2</accession>
<feature type="transmembrane region" description="Helical" evidence="1">
    <location>
        <begin position="31"/>
        <end position="50"/>
    </location>
</feature>
<keyword evidence="1" id="KW-0812">Transmembrane</keyword>
<keyword evidence="1" id="KW-0472">Membrane</keyword>
<dbReference type="Proteomes" id="UP000011519">
    <property type="component" value="Unassembled WGS sequence"/>
</dbReference>
<evidence type="ECO:0000313" key="2">
    <source>
        <dbReference type="EMBL" id="ELY92377.1"/>
    </source>
</evidence>
<organism evidence="2 3">
    <name type="scientific">Natrialba hulunbeirensis JCM 10989</name>
    <dbReference type="NCBI Taxonomy" id="1227493"/>
    <lineage>
        <taxon>Archaea</taxon>
        <taxon>Methanobacteriati</taxon>
        <taxon>Methanobacteriota</taxon>
        <taxon>Stenosarchaea group</taxon>
        <taxon>Halobacteria</taxon>
        <taxon>Halobacteriales</taxon>
        <taxon>Natrialbaceae</taxon>
        <taxon>Natrialba</taxon>
    </lineage>
</organism>
<name>M0A3D2_9EURY</name>
<evidence type="ECO:0000313" key="3">
    <source>
        <dbReference type="Proteomes" id="UP000011519"/>
    </source>
</evidence>